<dbReference type="GO" id="GO:0009289">
    <property type="term" value="C:pilus"/>
    <property type="evidence" value="ECO:0007669"/>
    <property type="project" value="UniProtKB-SubCell"/>
</dbReference>
<keyword evidence="7" id="KW-1185">Reference proteome</keyword>
<dbReference type="PANTHER" id="PTHR33420">
    <property type="entry name" value="FIMBRIAL SUBUNIT ELFA-RELATED"/>
    <property type="match status" value="1"/>
</dbReference>
<evidence type="ECO:0000313" key="6">
    <source>
        <dbReference type="EMBL" id="QCT22640.1"/>
    </source>
</evidence>
<dbReference type="InterPro" id="IPR008966">
    <property type="entry name" value="Adhesion_dom_sf"/>
</dbReference>
<dbReference type="PANTHER" id="PTHR33420:SF12">
    <property type="entry name" value="FIMBRIN-LIKE PROTEIN FIMI-RELATED"/>
    <property type="match status" value="1"/>
</dbReference>
<keyword evidence="4" id="KW-0281">Fimbrium</keyword>
<evidence type="ECO:0000256" key="1">
    <source>
        <dbReference type="ARBA" id="ARBA00004561"/>
    </source>
</evidence>
<sequence>MLPGASYAEDPAPVTVDGGTINFEGSVVTAACALSSNSANMTVDMGQVRTTVLSAVGSVASTGKDFSILLDDCDVTTYTGVSITFNGSGDSTDPTALATGVNGSSSSAQNVAIRFYDEAGTAVKLNEASSVTSLRAGSNQINFSAKYASPHGGATAGDASAVATYTLTYS</sequence>
<organism evidence="6 7">
    <name type="scientific">Jejubacter calystegiae</name>
    <dbReference type="NCBI Taxonomy" id="2579935"/>
    <lineage>
        <taxon>Bacteria</taxon>
        <taxon>Pseudomonadati</taxon>
        <taxon>Pseudomonadota</taxon>
        <taxon>Gammaproteobacteria</taxon>
        <taxon>Enterobacterales</taxon>
        <taxon>Enterobacteriaceae</taxon>
        <taxon>Jejubacter</taxon>
    </lineage>
</organism>
<dbReference type="Gene3D" id="2.60.40.1090">
    <property type="entry name" value="Fimbrial-type adhesion domain"/>
    <property type="match status" value="1"/>
</dbReference>
<proteinExistence type="inferred from homology"/>
<dbReference type="InterPro" id="IPR036937">
    <property type="entry name" value="Adhesion_dom_fimbrial_sf"/>
</dbReference>
<reference evidence="6 7" key="1">
    <citation type="submission" date="2019-05" db="EMBL/GenBank/DDBJ databases">
        <title>Complete genome sequence of Izhakiella calystegiae KSNA2, an endophyte isolated from beach morning glory (Calystegia soldanella).</title>
        <authorList>
            <person name="Jiang L."/>
            <person name="Jeong J.C."/>
            <person name="Kim C.Y."/>
            <person name="Kim D.H."/>
            <person name="Kim S.W."/>
            <person name="Lee j."/>
        </authorList>
    </citation>
    <scope>NUCLEOTIDE SEQUENCE [LARGE SCALE GENOMIC DNA]</scope>
    <source>
        <strain evidence="6 7">KSNA2</strain>
    </source>
</reference>
<dbReference type="InterPro" id="IPR000259">
    <property type="entry name" value="Adhesion_dom_fimbrial"/>
</dbReference>
<evidence type="ECO:0000313" key="7">
    <source>
        <dbReference type="Proteomes" id="UP000302163"/>
    </source>
</evidence>
<protein>
    <submittedName>
        <fullName evidence="6">Type 1 fimbrial protein</fullName>
    </submittedName>
</protein>
<comment type="subcellular location">
    <subcellularLocation>
        <location evidence="1">Fimbrium</location>
    </subcellularLocation>
</comment>
<evidence type="ECO:0000256" key="2">
    <source>
        <dbReference type="ARBA" id="ARBA00006671"/>
    </source>
</evidence>
<dbReference type="RefSeq" id="WP_138099146.1">
    <property type="nucleotide sequence ID" value="NZ_CP040428.1"/>
</dbReference>
<keyword evidence="3" id="KW-0732">Signal</keyword>
<evidence type="ECO:0000256" key="4">
    <source>
        <dbReference type="ARBA" id="ARBA00023263"/>
    </source>
</evidence>
<dbReference type="SUPFAM" id="SSF49401">
    <property type="entry name" value="Bacterial adhesins"/>
    <property type="match status" value="1"/>
</dbReference>
<dbReference type="InterPro" id="IPR050263">
    <property type="entry name" value="Bact_Fimbrial_Adh_Pro"/>
</dbReference>
<comment type="similarity">
    <text evidence="2">Belongs to the fimbrial protein family.</text>
</comment>
<accession>A0A4P8YP29</accession>
<name>A0A4P8YP29_9ENTR</name>
<feature type="domain" description="Fimbrial-type adhesion" evidence="5">
    <location>
        <begin position="21"/>
        <end position="169"/>
    </location>
</feature>
<dbReference type="OrthoDB" id="6614658at2"/>
<dbReference type="KEGG" id="izh:FEM41_08890"/>
<dbReference type="EMBL" id="CP040428">
    <property type="protein sequence ID" value="QCT22640.1"/>
    <property type="molecule type" value="Genomic_DNA"/>
</dbReference>
<dbReference type="Pfam" id="PF00419">
    <property type="entry name" value="Fimbrial"/>
    <property type="match status" value="1"/>
</dbReference>
<dbReference type="Proteomes" id="UP000302163">
    <property type="component" value="Chromosome"/>
</dbReference>
<evidence type="ECO:0000256" key="3">
    <source>
        <dbReference type="ARBA" id="ARBA00022729"/>
    </source>
</evidence>
<gene>
    <name evidence="6" type="ORF">FEM41_08890</name>
</gene>
<dbReference type="AlphaFoldDB" id="A0A4P8YP29"/>
<evidence type="ECO:0000259" key="5">
    <source>
        <dbReference type="Pfam" id="PF00419"/>
    </source>
</evidence>
<dbReference type="GO" id="GO:0043709">
    <property type="term" value="P:cell adhesion involved in single-species biofilm formation"/>
    <property type="evidence" value="ECO:0007669"/>
    <property type="project" value="TreeGrafter"/>
</dbReference>